<reference evidence="2 3" key="1">
    <citation type="journal article" date="2018" name="Mycol. Prog.">
        <title>Coniella lustricola, a new species from submerged detritus.</title>
        <authorList>
            <person name="Raudabaugh D.B."/>
            <person name="Iturriaga T."/>
            <person name="Carver A."/>
            <person name="Mondo S."/>
            <person name="Pangilinan J."/>
            <person name="Lipzen A."/>
            <person name="He G."/>
            <person name="Amirebrahimi M."/>
            <person name="Grigoriev I.V."/>
            <person name="Miller A.N."/>
        </authorList>
    </citation>
    <scope>NUCLEOTIDE SEQUENCE [LARGE SCALE GENOMIC DNA]</scope>
    <source>
        <strain evidence="2 3">B22-T-1</strain>
    </source>
</reference>
<dbReference type="InParanoid" id="A0A2T3A6L7"/>
<evidence type="ECO:0000256" key="1">
    <source>
        <dbReference type="SAM" id="MobiDB-lite"/>
    </source>
</evidence>
<feature type="compositionally biased region" description="Basic residues" evidence="1">
    <location>
        <begin position="14"/>
        <end position="23"/>
    </location>
</feature>
<feature type="compositionally biased region" description="Polar residues" evidence="1">
    <location>
        <begin position="50"/>
        <end position="68"/>
    </location>
</feature>
<feature type="compositionally biased region" description="Polar residues" evidence="1">
    <location>
        <begin position="1"/>
        <end position="13"/>
    </location>
</feature>
<dbReference type="STRING" id="2025994.A0A2T3A6L7"/>
<dbReference type="EMBL" id="KZ678453">
    <property type="protein sequence ID" value="PSR83840.1"/>
    <property type="molecule type" value="Genomic_DNA"/>
</dbReference>
<feature type="compositionally biased region" description="Polar residues" evidence="1">
    <location>
        <begin position="458"/>
        <end position="497"/>
    </location>
</feature>
<dbReference type="Proteomes" id="UP000241462">
    <property type="component" value="Unassembled WGS sequence"/>
</dbReference>
<feature type="region of interest" description="Disordered" evidence="1">
    <location>
        <begin position="211"/>
        <end position="241"/>
    </location>
</feature>
<accession>A0A2T3A6L7</accession>
<feature type="compositionally biased region" description="Polar residues" evidence="1">
    <location>
        <begin position="833"/>
        <end position="880"/>
    </location>
</feature>
<sequence>MGNTPSKHAQGQHLSHKLSKKPGRPTAAAAATTTTTITTTTPTTTAGLLPSTSKAQQQGGIIPTSNPTADFFSIPYSSTTNYQPVDDDDQDETTRESSHKSVQRRLSVFRSRSYLEAPAHQKSRRNTMMDYPAQQSGAEAISRAYSLSTRDCASDPRYSAFLGDNLSAAPRDRTSWAYDMSSYEAQRILNLPREESPNLPPNPISTFQSEQALSDLQSPRRYMSPASQTESSPVTRSNSEISLHPPMRRRSLIQTPGVATRPAASANATWSRRSSFRYSHPPTPSMSRQPSVETLDNRLSMPPLPKALPLRVTADMPRAPTPESIDYTTTGAFRLGTLRITNGSPDLTPNPGVTMSELGVKRTRPSAISGEDYFANSTFYNESPSTEVAQDFAQLATVVEGGHEKKRATSPVLEVQSKHAAIEDDLFEDDAQFDYSGIEVLDVRIDPNARRILPRSMDPSSLAQGVTRSDSGFESNTNSDSSRSCNSLTKADSGYSSNKSLRSFRDETFIESPEKKASISSVQENVPPVPKSPLKLQSTDLILALESSANNDRGPTPPPKDVISVKHEPRSPVQAAPRSTVRKQLEVIDTSESVLNRNLGSLRSITTSPATPTSVESDDSISSSLSIGHSTQRPGRLQRLLSLKQSTKPPLTVHETHALDNIVPSIPKDVEDKLREHTGMYPMTARRLTLQSHVSKETLKTILSVGSLEVPGVDGLPPRTPTFPNQAEFTADVVCNSQDLETETTLKQTLTSMQSSFKTVAASMRQSRKAALRKPVPTALNLRNESTKQNSLDETMLAAVQAELSSHSRYTNNLGGNAYDVAAKALYPATEMPSRSQSMTATQRQQQSQLRTFSLSTKSSRDFNQASTSYQLTPAPNSSSNDRDASSQASLTPLTPFRSPPPRSPVSPQGPAAMQRRSHLGAVNQSSPTPPPSYMNRLNLQRGRSAAFSQSHVVAVSSQVPTGRASLDLYRPGSAHSALRHQSSLDGTGKNQLRVVNISQATQQGPSAGREFHAQMSSSIDSRLQHGQLERVPPYVPRKSHRRNQSAGNRQYGGEQAPYRILHSYNSPAYRNAPIWG</sequence>
<feature type="region of interest" description="Disordered" evidence="1">
    <location>
        <begin position="1022"/>
        <end position="1055"/>
    </location>
</feature>
<dbReference type="OrthoDB" id="5341904at2759"/>
<feature type="region of interest" description="Disordered" evidence="1">
    <location>
        <begin position="512"/>
        <end position="534"/>
    </location>
</feature>
<feature type="region of interest" description="Disordered" evidence="1">
    <location>
        <begin position="605"/>
        <end position="635"/>
    </location>
</feature>
<feature type="region of interest" description="Disordered" evidence="1">
    <location>
        <begin position="547"/>
        <end position="580"/>
    </location>
</feature>
<protein>
    <recommendedName>
        <fullName evidence="4">Proteophosphoglycan ppg4</fullName>
    </recommendedName>
</protein>
<keyword evidence="3" id="KW-1185">Reference proteome</keyword>
<feature type="region of interest" description="Disordered" evidence="1">
    <location>
        <begin position="452"/>
        <end position="497"/>
    </location>
</feature>
<feature type="region of interest" description="Disordered" evidence="1">
    <location>
        <begin position="832"/>
        <end position="935"/>
    </location>
</feature>
<evidence type="ECO:0000313" key="3">
    <source>
        <dbReference type="Proteomes" id="UP000241462"/>
    </source>
</evidence>
<feature type="compositionally biased region" description="Polar residues" evidence="1">
    <location>
        <begin position="225"/>
        <end position="241"/>
    </location>
</feature>
<feature type="compositionally biased region" description="Polar residues" evidence="1">
    <location>
        <begin position="285"/>
        <end position="294"/>
    </location>
</feature>
<feature type="compositionally biased region" description="Low complexity" evidence="1">
    <location>
        <begin position="26"/>
        <end position="46"/>
    </location>
</feature>
<name>A0A2T3A6L7_9PEZI</name>
<dbReference type="AlphaFoldDB" id="A0A2T3A6L7"/>
<organism evidence="2 3">
    <name type="scientific">Coniella lustricola</name>
    <dbReference type="NCBI Taxonomy" id="2025994"/>
    <lineage>
        <taxon>Eukaryota</taxon>
        <taxon>Fungi</taxon>
        <taxon>Dikarya</taxon>
        <taxon>Ascomycota</taxon>
        <taxon>Pezizomycotina</taxon>
        <taxon>Sordariomycetes</taxon>
        <taxon>Sordariomycetidae</taxon>
        <taxon>Diaporthales</taxon>
        <taxon>Schizoparmaceae</taxon>
        <taxon>Coniella</taxon>
    </lineage>
</organism>
<gene>
    <name evidence="2" type="ORF">BD289DRAFT_276420</name>
</gene>
<feature type="compositionally biased region" description="Polar residues" evidence="1">
    <location>
        <begin position="266"/>
        <end position="277"/>
    </location>
</feature>
<evidence type="ECO:0008006" key="4">
    <source>
        <dbReference type="Google" id="ProtNLM"/>
    </source>
</evidence>
<proteinExistence type="predicted"/>
<feature type="region of interest" description="Disordered" evidence="1">
    <location>
        <begin position="257"/>
        <end position="304"/>
    </location>
</feature>
<feature type="region of interest" description="Disordered" evidence="1">
    <location>
        <begin position="1"/>
        <end position="106"/>
    </location>
</feature>
<feature type="compositionally biased region" description="Low complexity" evidence="1">
    <location>
        <begin position="620"/>
        <end position="630"/>
    </location>
</feature>
<evidence type="ECO:0000313" key="2">
    <source>
        <dbReference type="EMBL" id="PSR83840.1"/>
    </source>
</evidence>